<dbReference type="SUPFAM" id="SSF75620">
    <property type="entry name" value="Release factor"/>
    <property type="match status" value="1"/>
</dbReference>
<protein>
    <submittedName>
        <fullName evidence="8">Probable peptide chain release factor C12orf65 homolog, mitochondrial</fullName>
    </submittedName>
</protein>
<accession>A0A6P8I022</accession>
<dbReference type="InterPro" id="IPR052405">
    <property type="entry name" value="Mito_Transl_Release_Factor"/>
</dbReference>
<dbReference type="OrthoDB" id="277888at2759"/>
<dbReference type="GeneID" id="116294755"/>
<dbReference type="AlphaFoldDB" id="A0A6P8I022"/>
<evidence type="ECO:0000256" key="3">
    <source>
        <dbReference type="ARBA" id="ARBA00022946"/>
    </source>
</evidence>
<comment type="subcellular location">
    <subcellularLocation>
        <location evidence="1">Mitochondrion</location>
    </subcellularLocation>
</comment>
<organism evidence="7 8">
    <name type="scientific">Actinia tenebrosa</name>
    <name type="common">Australian red waratah sea anemone</name>
    <dbReference type="NCBI Taxonomy" id="6105"/>
    <lineage>
        <taxon>Eukaryota</taxon>
        <taxon>Metazoa</taxon>
        <taxon>Cnidaria</taxon>
        <taxon>Anthozoa</taxon>
        <taxon>Hexacorallia</taxon>
        <taxon>Actiniaria</taxon>
        <taxon>Actiniidae</taxon>
        <taxon>Actinia</taxon>
    </lineage>
</organism>
<evidence type="ECO:0000313" key="8">
    <source>
        <dbReference type="RefSeq" id="XP_031558270.1"/>
    </source>
</evidence>
<sequence length="143" mass="16695">MFAFKSQFMYSFLTSIAYKNSFFTSALRFYQRIVLSNDDLEEKFVKGWGKGGQKVNKTSNCVELKHVPTGLVVKCHQSRSLIRNRAIAREILEKKLDFMINGSKSVLGQEIVNKKKRKYEYERKRRAKEEAMKQGVNDTNENK</sequence>
<keyword evidence="7" id="KW-1185">Reference proteome</keyword>
<comment type="similarity">
    <text evidence="2">Belongs to the prokaryotic/mitochondrial release factor family.</text>
</comment>
<evidence type="ECO:0000256" key="1">
    <source>
        <dbReference type="ARBA" id="ARBA00004173"/>
    </source>
</evidence>
<name>A0A6P8I022_ACTTE</name>
<evidence type="ECO:0000313" key="7">
    <source>
        <dbReference type="Proteomes" id="UP000515163"/>
    </source>
</evidence>
<dbReference type="GO" id="GO:0003747">
    <property type="term" value="F:translation release factor activity"/>
    <property type="evidence" value="ECO:0007669"/>
    <property type="project" value="InterPro"/>
</dbReference>
<keyword evidence="4" id="KW-0496">Mitochondrion</keyword>
<dbReference type="InParanoid" id="A0A6P8I022"/>
<dbReference type="RefSeq" id="XP_031558270.1">
    <property type="nucleotide sequence ID" value="XM_031702410.1"/>
</dbReference>
<feature type="domain" description="Prokaryotic-type class I peptide chain release factors" evidence="6">
    <location>
        <begin position="33"/>
        <end position="130"/>
    </location>
</feature>
<dbReference type="GO" id="GO:0005739">
    <property type="term" value="C:mitochondrion"/>
    <property type="evidence" value="ECO:0007669"/>
    <property type="project" value="UniProtKB-SubCell"/>
</dbReference>
<keyword evidence="3" id="KW-0809">Transit peptide</keyword>
<feature type="compositionally biased region" description="Basic and acidic residues" evidence="5">
    <location>
        <begin position="123"/>
        <end position="132"/>
    </location>
</feature>
<evidence type="ECO:0000256" key="2">
    <source>
        <dbReference type="ARBA" id="ARBA00010835"/>
    </source>
</evidence>
<dbReference type="Pfam" id="PF00472">
    <property type="entry name" value="RF-1"/>
    <property type="match status" value="1"/>
</dbReference>
<feature type="region of interest" description="Disordered" evidence="5">
    <location>
        <begin position="123"/>
        <end position="143"/>
    </location>
</feature>
<dbReference type="InterPro" id="IPR045853">
    <property type="entry name" value="Pep_chain_release_fac_I_sf"/>
</dbReference>
<dbReference type="KEGG" id="aten:116294755"/>
<gene>
    <name evidence="8" type="primary">LOC116294755</name>
</gene>
<reference evidence="8" key="1">
    <citation type="submission" date="2025-08" db="UniProtKB">
        <authorList>
            <consortium name="RefSeq"/>
        </authorList>
    </citation>
    <scope>IDENTIFICATION</scope>
    <source>
        <tissue evidence="8">Tentacle</tissue>
    </source>
</reference>
<dbReference type="Gene3D" id="3.30.160.20">
    <property type="match status" value="1"/>
</dbReference>
<dbReference type="Proteomes" id="UP000515163">
    <property type="component" value="Unplaced"/>
</dbReference>
<dbReference type="FunCoup" id="A0A6P8I022">
    <property type="interactions" value="1152"/>
</dbReference>
<dbReference type="PANTHER" id="PTHR46203:SF1">
    <property type="entry name" value="MITOCHONDRIAL TRANSLATION RELEASE FACTOR IN RESCUE"/>
    <property type="match status" value="1"/>
</dbReference>
<evidence type="ECO:0000259" key="6">
    <source>
        <dbReference type="Pfam" id="PF00472"/>
    </source>
</evidence>
<evidence type="ECO:0000256" key="5">
    <source>
        <dbReference type="SAM" id="MobiDB-lite"/>
    </source>
</evidence>
<evidence type="ECO:0000256" key="4">
    <source>
        <dbReference type="ARBA" id="ARBA00023128"/>
    </source>
</evidence>
<dbReference type="InterPro" id="IPR000352">
    <property type="entry name" value="Pep_chain_release_fac_I"/>
</dbReference>
<dbReference type="PANTHER" id="PTHR46203">
    <property type="entry name" value="PROBABLE PEPTIDE CHAIN RELEASE FACTOR C12ORF65"/>
    <property type="match status" value="1"/>
</dbReference>
<proteinExistence type="inferred from homology"/>